<feature type="transmembrane region" description="Helical" evidence="3">
    <location>
        <begin position="74"/>
        <end position="93"/>
    </location>
</feature>
<dbReference type="eggNOG" id="COG5050">
    <property type="taxonomic scope" value="Bacteria"/>
</dbReference>
<keyword evidence="4" id="KW-0808">Transferase</keyword>
<comment type="caution">
    <text evidence="4">The sequence shown here is derived from an EMBL/GenBank/DDBJ whole genome shotgun (WGS) entry which is preliminary data.</text>
</comment>
<name>L8K299_9BACT</name>
<dbReference type="PANTHER" id="PTHR10414:SF37">
    <property type="entry name" value="BB IN A BOXCAR, ISOFORM C"/>
    <property type="match status" value="1"/>
</dbReference>
<feature type="transmembrane region" description="Helical" evidence="3">
    <location>
        <begin position="195"/>
        <end position="213"/>
    </location>
</feature>
<dbReference type="STRING" id="1237149.C900_02662"/>
<dbReference type="EMBL" id="AMZN01000004">
    <property type="protein sequence ID" value="ELR73577.1"/>
    <property type="molecule type" value="Genomic_DNA"/>
</dbReference>
<dbReference type="InterPro" id="IPR000462">
    <property type="entry name" value="CDP-OH_P_trans"/>
</dbReference>
<organism evidence="4 5">
    <name type="scientific">Fulvivirga imtechensis AK7</name>
    <dbReference type="NCBI Taxonomy" id="1237149"/>
    <lineage>
        <taxon>Bacteria</taxon>
        <taxon>Pseudomonadati</taxon>
        <taxon>Bacteroidota</taxon>
        <taxon>Cytophagia</taxon>
        <taxon>Cytophagales</taxon>
        <taxon>Fulvivirgaceae</taxon>
        <taxon>Fulvivirga</taxon>
    </lineage>
</organism>
<keyword evidence="3" id="KW-1133">Transmembrane helix</keyword>
<evidence type="ECO:0000256" key="2">
    <source>
        <dbReference type="ARBA" id="ARBA00023136"/>
    </source>
</evidence>
<gene>
    <name evidence="4" type="ORF">C900_02662</name>
</gene>
<reference evidence="4 5" key="1">
    <citation type="submission" date="2012-12" db="EMBL/GenBank/DDBJ databases">
        <title>Genome assembly of Fulvivirga imtechensis AK7.</title>
        <authorList>
            <person name="Nupur N."/>
            <person name="Khatri I."/>
            <person name="Kumar R."/>
            <person name="Subramanian S."/>
            <person name="Pinnaka A."/>
        </authorList>
    </citation>
    <scope>NUCLEOTIDE SEQUENCE [LARGE SCALE GENOMIC DNA]</scope>
    <source>
        <strain evidence="4 5">AK7</strain>
    </source>
</reference>
<dbReference type="Proteomes" id="UP000011135">
    <property type="component" value="Unassembled WGS sequence"/>
</dbReference>
<dbReference type="GO" id="GO:0008654">
    <property type="term" value="P:phospholipid biosynthetic process"/>
    <property type="evidence" value="ECO:0007669"/>
    <property type="project" value="InterPro"/>
</dbReference>
<protein>
    <submittedName>
        <fullName evidence="4">CDP-alcohol phosphatidyltransferase family protein</fullName>
    </submittedName>
</protein>
<dbReference type="Gene3D" id="1.20.120.1760">
    <property type="match status" value="1"/>
</dbReference>
<dbReference type="InterPro" id="IPR043130">
    <property type="entry name" value="CDP-OH_PTrfase_TM_dom"/>
</dbReference>
<comment type="subcellular location">
    <subcellularLocation>
        <location evidence="1">Membrane</location>
    </subcellularLocation>
</comment>
<feature type="transmembrane region" description="Helical" evidence="3">
    <location>
        <begin position="334"/>
        <end position="353"/>
    </location>
</feature>
<feature type="transmembrane region" description="Helical" evidence="3">
    <location>
        <begin position="282"/>
        <end position="300"/>
    </location>
</feature>
<dbReference type="Pfam" id="PF01066">
    <property type="entry name" value="CDP-OH_P_transf"/>
    <property type="match status" value="1"/>
</dbReference>
<keyword evidence="5" id="KW-1185">Reference proteome</keyword>
<sequence>MHIHQQSKACKDKTNLILHRINQKVTKIIPMSGFLFYLWYMDGYNYRCRNQSLITPAFIKGLVRPLMKAIPEGVPANFISILSHFSVYLALYLSYSGGSAKAGSLLIPSLILLHLIADKMDGIRARNTGTDSPLGELIDHFFEVFNAGAIIFIAFHWFGFAHLWILIVAVSSTLLVSMAKFYEQYKNNIRIIDELGLFELKILLMTAILFSYFPQVYEFLHLNVAKGYSIIESVFMIAILGGLLSFVRTFQRISHATYGFWLFIFLLLVVLATSVLVFDVALASIVILLYGGLYIGNLLIGQLIDGAERSPGLFTPLFLIIHLATGYFNPQNTFLILVIYLLVNLLLAIFRGFRALKGHWQWWLQD</sequence>
<evidence type="ECO:0000256" key="3">
    <source>
        <dbReference type="SAM" id="Phobius"/>
    </source>
</evidence>
<dbReference type="AlphaFoldDB" id="L8K299"/>
<proteinExistence type="predicted"/>
<keyword evidence="3" id="KW-0812">Transmembrane</keyword>
<dbReference type="GO" id="GO:0016780">
    <property type="term" value="F:phosphotransferase activity, for other substituted phosphate groups"/>
    <property type="evidence" value="ECO:0007669"/>
    <property type="project" value="InterPro"/>
</dbReference>
<dbReference type="PANTHER" id="PTHR10414">
    <property type="entry name" value="ETHANOLAMINEPHOSPHOTRANSFERASE"/>
    <property type="match status" value="1"/>
</dbReference>
<dbReference type="InterPro" id="IPR014472">
    <property type="entry name" value="CHOPT"/>
</dbReference>
<keyword evidence="2 3" id="KW-0472">Membrane</keyword>
<feature type="transmembrane region" description="Helical" evidence="3">
    <location>
        <begin position="225"/>
        <end position="246"/>
    </location>
</feature>
<feature type="transmembrane region" description="Helical" evidence="3">
    <location>
        <begin position="258"/>
        <end position="276"/>
    </location>
</feature>
<dbReference type="GO" id="GO:0016020">
    <property type="term" value="C:membrane"/>
    <property type="evidence" value="ECO:0007669"/>
    <property type="project" value="UniProtKB-SubCell"/>
</dbReference>
<evidence type="ECO:0000313" key="4">
    <source>
        <dbReference type="EMBL" id="ELR73577.1"/>
    </source>
</evidence>
<evidence type="ECO:0000313" key="5">
    <source>
        <dbReference type="Proteomes" id="UP000011135"/>
    </source>
</evidence>
<feature type="transmembrane region" description="Helical" evidence="3">
    <location>
        <begin position="312"/>
        <end position="328"/>
    </location>
</feature>
<evidence type="ECO:0000256" key="1">
    <source>
        <dbReference type="ARBA" id="ARBA00004370"/>
    </source>
</evidence>
<accession>L8K299</accession>